<dbReference type="InterPro" id="IPR023198">
    <property type="entry name" value="PGP-like_dom2"/>
</dbReference>
<evidence type="ECO:0000313" key="3">
    <source>
        <dbReference type="EMBL" id="OXC20573.1"/>
    </source>
</evidence>
<sequence length="219" mass="24869">MATFETLIFIPEGSLLNEKLAEKTALRQTLKHYGLDWGPAERLRYTSLEKEFKNLSSDDQIDLALSTFLKEDLSKTRTVFDDAMKDQTRLVKGAIDFIDEVSGKLHLILLAKEKRTQIEPRLAPTELLSSFDNAYFADDFTDKLPSKNIFFKILKDNPDIDPDTVLVIGTNLDEEIQGAENANLKSLWLAPKKDKIPISPHPTLHLSKLADLSFYLDLM</sequence>
<dbReference type="PANTHER" id="PTHR47478:SF1">
    <property type="entry name" value="PYRIMIDINE 5'-NUCLEOTIDASE YJJG"/>
    <property type="match status" value="1"/>
</dbReference>
<dbReference type="EMBL" id="JASOGN010000004">
    <property type="protein sequence ID" value="MDK6501959.1"/>
    <property type="molecule type" value="Genomic_DNA"/>
</dbReference>
<evidence type="ECO:0000313" key="7">
    <source>
        <dbReference type="Proteomes" id="UP000510660"/>
    </source>
</evidence>
<dbReference type="Proteomes" id="UP000198437">
    <property type="component" value="Unassembled WGS sequence"/>
</dbReference>
<dbReference type="EMBL" id="LJGP01000013">
    <property type="protein sequence ID" value="KWU04182.1"/>
    <property type="molecule type" value="Genomic_DNA"/>
</dbReference>
<dbReference type="Gene3D" id="3.40.50.1000">
    <property type="entry name" value="HAD superfamily/HAD-like"/>
    <property type="match status" value="1"/>
</dbReference>
<dbReference type="EMBL" id="CP047415">
    <property type="protein sequence ID" value="QLL73212.1"/>
    <property type="molecule type" value="Genomic_DNA"/>
</dbReference>
<dbReference type="RefSeq" id="WP_013085826.1">
    <property type="nucleotide sequence ID" value="NZ_AP025162.1"/>
</dbReference>
<dbReference type="GO" id="GO:0016787">
    <property type="term" value="F:hydrolase activity"/>
    <property type="evidence" value="ECO:0007669"/>
    <property type="project" value="UniProtKB-KW"/>
</dbReference>
<name>A0A109DF18_9LACO</name>
<dbReference type="InterPro" id="IPR036412">
    <property type="entry name" value="HAD-like_sf"/>
</dbReference>
<dbReference type="InterPro" id="IPR023214">
    <property type="entry name" value="HAD_sf"/>
</dbReference>
<evidence type="ECO:0000313" key="6">
    <source>
        <dbReference type="Proteomes" id="UP000198437"/>
    </source>
</evidence>
<reference evidence="2" key="4">
    <citation type="submission" date="2023-05" db="EMBL/GenBank/DDBJ databases">
        <title>Cataloging the Phylogenetic Diversity of Human Bladder Bacteria.</title>
        <authorList>
            <person name="Du J."/>
        </authorList>
    </citation>
    <scope>NUCLEOTIDE SEQUENCE</scope>
    <source>
        <strain evidence="2">UMB9226</strain>
    </source>
</reference>
<dbReference type="Proteomes" id="UP000067598">
    <property type="component" value="Unassembled WGS sequence"/>
</dbReference>
<dbReference type="AlphaFoldDB" id="A0A109DF18"/>
<keyword evidence="2" id="KW-0378">Hydrolase</keyword>
<reference evidence="4 7" key="3">
    <citation type="submission" date="2020-01" db="EMBL/GenBank/DDBJ databases">
        <title>Complete and circular genome sequences of six lactobacillus isolates from horses.</title>
        <authorList>
            <person name="Hassan H.M."/>
        </authorList>
    </citation>
    <scope>NUCLEOTIDE SEQUENCE [LARGE SCALE GENOMIC DNA]</scope>
    <source>
        <strain evidence="4 7">1D</strain>
    </source>
</reference>
<dbReference type="OMA" id="WGPAERL"/>
<proteinExistence type="predicted"/>
<dbReference type="PATRIC" id="fig|47770.28.peg.211"/>
<organism evidence="1 5">
    <name type="scientific">Lactobacillus crispatus</name>
    <dbReference type="NCBI Taxonomy" id="47770"/>
    <lineage>
        <taxon>Bacteria</taxon>
        <taxon>Bacillati</taxon>
        <taxon>Bacillota</taxon>
        <taxon>Bacilli</taxon>
        <taxon>Lactobacillales</taxon>
        <taxon>Lactobacillaceae</taxon>
        <taxon>Lactobacillus</taxon>
    </lineage>
</organism>
<dbReference type="EMBL" id="LYQW01000049">
    <property type="protein sequence ID" value="OXC20573.1"/>
    <property type="molecule type" value="Genomic_DNA"/>
</dbReference>
<protein>
    <submittedName>
        <fullName evidence="2">HAD hydrolase-like protein</fullName>
    </submittedName>
</protein>
<evidence type="ECO:0000313" key="4">
    <source>
        <dbReference type="EMBL" id="QLL73212.1"/>
    </source>
</evidence>
<dbReference type="PANTHER" id="PTHR47478">
    <property type="match status" value="1"/>
</dbReference>
<evidence type="ECO:0000313" key="2">
    <source>
        <dbReference type="EMBL" id="MDK6501959.1"/>
    </source>
</evidence>
<evidence type="ECO:0000313" key="5">
    <source>
        <dbReference type="Proteomes" id="UP000067598"/>
    </source>
</evidence>
<accession>A0A109DF18</accession>
<dbReference type="Gene3D" id="1.10.150.240">
    <property type="entry name" value="Putative phosphatase, domain 2"/>
    <property type="match status" value="1"/>
</dbReference>
<gene>
    <name evidence="1" type="ORF">AEL95_03995</name>
    <name evidence="3" type="ORF">AYP82_03690</name>
    <name evidence="4" type="ORF">GTO85_01725</name>
    <name evidence="2" type="ORF">QP235_01845</name>
</gene>
<dbReference type="Proteomes" id="UP000510660">
    <property type="component" value="Chromosome"/>
</dbReference>
<reference evidence="3 6" key="2">
    <citation type="submission" date="2016-05" db="EMBL/GenBank/DDBJ databases">
        <authorList>
            <person name="Johnson T.J."/>
            <person name="Youmans B.P."/>
            <person name="Case K.A."/>
        </authorList>
    </citation>
    <scope>NUCLEOTIDE SEQUENCE [LARGE SCALE GENOMIC DNA]</scope>
    <source>
        <strain evidence="3 6">UMNLC6</strain>
    </source>
</reference>
<dbReference type="Pfam" id="PF13419">
    <property type="entry name" value="HAD_2"/>
    <property type="match status" value="1"/>
</dbReference>
<dbReference type="Proteomes" id="UP001230300">
    <property type="component" value="Unassembled WGS sequence"/>
</dbReference>
<evidence type="ECO:0000313" key="1">
    <source>
        <dbReference type="EMBL" id="KWU04182.1"/>
    </source>
</evidence>
<reference evidence="1 5" key="1">
    <citation type="journal article" date="2016" name="Microbiology (Mosc.)">
        <title>Comparison of Lactobacillus crispatus isolates from Lactobacillus-dominated vaginal microbiomes with isolates from microbiomes containing bacterial vaginosis-associated bacteria.</title>
        <authorList>
            <person name="Abdelmaksoud A.A."/>
            <person name="Koparde V.N."/>
            <person name="Sheth N.U."/>
            <person name="Serrano M.G."/>
            <person name="Glascock A.L."/>
            <person name="Fettweis J.M."/>
            <person name="Strauss Iii J.F."/>
            <person name="Buck G.A."/>
            <person name="Jefferson K.K."/>
        </authorList>
    </citation>
    <scope>NUCLEOTIDE SEQUENCE [LARGE SCALE GENOMIC DNA]</scope>
    <source>
        <strain evidence="1 5">VMC3</strain>
    </source>
</reference>
<dbReference type="InterPro" id="IPR041492">
    <property type="entry name" value="HAD_2"/>
</dbReference>
<dbReference type="InterPro" id="IPR052550">
    <property type="entry name" value="Pyrimidine_5'-ntase_YjjG"/>
</dbReference>
<dbReference type="SUPFAM" id="SSF56784">
    <property type="entry name" value="HAD-like"/>
    <property type="match status" value="1"/>
</dbReference>